<name>A0A916TKB3_9HYPH</name>
<reference evidence="1" key="1">
    <citation type="journal article" date="2014" name="Int. J. Syst. Evol. Microbiol.">
        <title>Complete genome sequence of Corynebacterium casei LMG S-19264T (=DSM 44701T), isolated from a smear-ripened cheese.</title>
        <authorList>
            <consortium name="US DOE Joint Genome Institute (JGI-PGF)"/>
            <person name="Walter F."/>
            <person name="Albersmeier A."/>
            <person name="Kalinowski J."/>
            <person name="Ruckert C."/>
        </authorList>
    </citation>
    <scope>NUCLEOTIDE SEQUENCE</scope>
    <source>
        <strain evidence="1">CGMCC 1.12426</strain>
    </source>
</reference>
<dbReference type="Gene3D" id="3.40.190.10">
    <property type="entry name" value="Periplasmic binding protein-like II"/>
    <property type="match status" value="2"/>
</dbReference>
<organism evidence="1 2">
    <name type="scientific">Roseibium aquae</name>
    <dbReference type="NCBI Taxonomy" id="1323746"/>
    <lineage>
        <taxon>Bacteria</taxon>
        <taxon>Pseudomonadati</taxon>
        <taxon>Pseudomonadota</taxon>
        <taxon>Alphaproteobacteria</taxon>
        <taxon>Hyphomicrobiales</taxon>
        <taxon>Stappiaceae</taxon>
        <taxon>Roseibium</taxon>
    </lineage>
</organism>
<evidence type="ECO:0000313" key="1">
    <source>
        <dbReference type="EMBL" id="GGB52162.1"/>
    </source>
</evidence>
<evidence type="ECO:0000313" key="2">
    <source>
        <dbReference type="Proteomes" id="UP000605148"/>
    </source>
</evidence>
<keyword evidence="2" id="KW-1185">Reference proteome</keyword>
<dbReference type="SUPFAM" id="SSF53850">
    <property type="entry name" value="Periplasmic binding protein-like II"/>
    <property type="match status" value="1"/>
</dbReference>
<dbReference type="RefSeq" id="WP_172972102.1">
    <property type="nucleotide sequence ID" value="NZ_BMFA01000007.1"/>
</dbReference>
<accession>A0A916TKB3</accession>
<sequence>MCRCLSAALAVVVTLGLSDPDLARACEHPHKDTIKSTGDYVDELLKTALARTEGPDAAEIRAGDPIPVTRNRLLIELIEGRHIEYATVPAKPEWEKNLITVRIPLRKGLQGYRLFFVTEENKDLLTDVSSLADLKKITTGAAEQWLTTDLLETAGFTVVKGSDKDGLFEMLRVNRFETFGRGIDEIFVEHAQRKSSIPNLAIDQHIAVYLPYPTYVFVTPKRPDLAKRFETGLRMMIDDGSFDEIFWRYFEDDIARANLAGRKIFKVDRHADGLGIPLDDPRLWLDPNDLKNPGCRTNKVLD</sequence>
<comment type="caution">
    <text evidence="1">The sequence shown here is derived from an EMBL/GenBank/DDBJ whole genome shotgun (WGS) entry which is preliminary data.</text>
</comment>
<evidence type="ECO:0008006" key="3">
    <source>
        <dbReference type="Google" id="ProtNLM"/>
    </source>
</evidence>
<protein>
    <recommendedName>
        <fullName evidence="3">Amino acid ABC transporter substrate-binding protein (PAAT family)</fullName>
    </recommendedName>
</protein>
<reference evidence="1" key="2">
    <citation type="submission" date="2020-09" db="EMBL/GenBank/DDBJ databases">
        <authorList>
            <person name="Sun Q."/>
            <person name="Zhou Y."/>
        </authorList>
    </citation>
    <scope>NUCLEOTIDE SEQUENCE</scope>
    <source>
        <strain evidence="1">CGMCC 1.12426</strain>
    </source>
</reference>
<proteinExistence type="predicted"/>
<gene>
    <name evidence="1" type="ORF">GCM10011316_25210</name>
</gene>
<dbReference type="AlphaFoldDB" id="A0A916TKB3"/>
<dbReference type="EMBL" id="BMFA01000007">
    <property type="protein sequence ID" value="GGB52162.1"/>
    <property type="molecule type" value="Genomic_DNA"/>
</dbReference>
<dbReference type="Proteomes" id="UP000605148">
    <property type="component" value="Unassembled WGS sequence"/>
</dbReference>